<dbReference type="InterPro" id="IPR001173">
    <property type="entry name" value="Glyco_trans_2-like"/>
</dbReference>
<accession>N6X6H8</accession>
<keyword evidence="3" id="KW-0808">Transferase</keyword>
<dbReference type="Gene3D" id="3.90.550.10">
    <property type="entry name" value="Spore Coat Polysaccharide Biosynthesis Protein SpsA, Chain A"/>
    <property type="match status" value="1"/>
</dbReference>
<dbReference type="OrthoDB" id="9810303at2"/>
<dbReference type="Proteomes" id="UP000013015">
    <property type="component" value="Unassembled WGS sequence"/>
</dbReference>
<name>N6X6H8_9ACTO</name>
<dbReference type="RefSeq" id="WP_005962024.1">
    <property type="nucleotide sequence ID" value="NZ_CP040505.1"/>
</dbReference>
<evidence type="ECO:0000256" key="1">
    <source>
        <dbReference type="ARBA" id="ARBA00006739"/>
    </source>
</evidence>
<keyword evidence="4" id="KW-1185">Reference proteome</keyword>
<proteinExistence type="inferred from homology"/>
<comment type="caution">
    <text evidence="3">The sequence shown here is derived from an EMBL/GenBank/DDBJ whole genome shotgun (WGS) entry which is preliminary data.</text>
</comment>
<dbReference type="HOGENOM" id="CLU_033536_7_4_11"/>
<dbReference type="AlphaFoldDB" id="N6X6H8"/>
<comment type="similarity">
    <text evidence="1">Belongs to the glycosyltransferase 2 family.</text>
</comment>
<gene>
    <name evidence="3" type="primary">ycbB</name>
    <name evidence="3" type="ORF">HMPREF9004_0322</name>
</gene>
<dbReference type="SUPFAM" id="SSF53448">
    <property type="entry name" value="Nucleotide-diphospho-sugar transferases"/>
    <property type="match status" value="1"/>
</dbReference>
<dbReference type="CDD" id="cd04179">
    <property type="entry name" value="DPM_DPG-synthase_like"/>
    <property type="match status" value="1"/>
</dbReference>
<reference evidence="3 4" key="1">
    <citation type="submission" date="2013-03" db="EMBL/GenBank/DDBJ databases">
        <title>Reference genome for the Human Microbiome Project.</title>
        <authorList>
            <person name="Aqrawi P."/>
            <person name="Ayvaz T."/>
            <person name="Bess C."/>
            <person name="Blankenburg K."/>
            <person name="Coyle M."/>
            <person name="Deng J."/>
            <person name="Forbes L."/>
            <person name="Fowler G."/>
            <person name="Francisco L."/>
            <person name="Fu Q."/>
            <person name="Gibbs R."/>
            <person name="Gross S."/>
            <person name="Gubbala S."/>
            <person name="Hale W."/>
            <person name="Hemphill L."/>
            <person name="Highlander S."/>
            <person name="Hirani K."/>
            <person name="Jackson L."/>
            <person name="Jakkamsetti A."/>
            <person name="Javaid M."/>
            <person name="Jayaseelan J.C."/>
            <person name="Jiang H."/>
            <person name="Joshi V."/>
            <person name="Korchina V."/>
            <person name="Kovar C."/>
            <person name="Lara F."/>
            <person name="Lee S."/>
            <person name="Liu Y."/>
            <person name="Mata R."/>
            <person name="Mathew T."/>
            <person name="Munidasa M."/>
            <person name="Muzny D."/>
            <person name="Nazareth L."/>
            <person name="Ngo R."/>
            <person name="Nguyen L."/>
            <person name="Nguyen N."/>
            <person name="Okwuonu G."/>
            <person name="Ongeri F."/>
            <person name="Palculict T."/>
            <person name="Patil S."/>
            <person name="Petrosino J."/>
            <person name="Pham C."/>
            <person name="Pham P."/>
            <person name="Pu L.-L."/>
            <person name="Qin X."/>
            <person name="Qu J."/>
            <person name="Reid J."/>
            <person name="Ross M."/>
            <person name="Ruth R."/>
            <person name="Saada N."/>
            <person name="San Lucas F."/>
            <person name="Santibanez J."/>
            <person name="Shang Y."/>
            <person name="Simmons D."/>
            <person name="Song X.-Z."/>
            <person name="Tang L.-Y."/>
            <person name="Thornton R."/>
            <person name="Warren J."/>
            <person name="Weissenberger G."/>
            <person name="Wilczek-Boney K."/>
            <person name="Worley K."/>
            <person name="Youmans B."/>
            <person name="Zhang J."/>
            <person name="Zhang L."/>
            <person name="Zhao Z."/>
            <person name="Zhou C."/>
            <person name="Zhu D."/>
            <person name="Zhu Y."/>
        </authorList>
    </citation>
    <scope>NUCLEOTIDE SEQUENCE [LARGE SCALE GENOMIC DNA]</scope>
    <source>
        <strain evidence="3 4">F0333</strain>
    </source>
</reference>
<dbReference type="InterPro" id="IPR029044">
    <property type="entry name" value="Nucleotide-diphossugar_trans"/>
</dbReference>
<evidence type="ECO:0000313" key="3">
    <source>
        <dbReference type="EMBL" id="ENO18987.1"/>
    </source>
</evidence>
<dbReference type="eggNOG" id="COG1216">
    <property type="taxonomic scope" value="Bacteria"/>
</dbReference>
<feature type="domain" description="Glycosyltransferase 2-like" evidence="2">
    <location>
        <begin position="10"/>
        <end position="168"/>
    </location>
</feature>
<evidence type="ECO:0000313" key="4">
    <source>
        <dbReference type="Proteomes" id="UP000013015"/>
    </source>
</evidence>
<evidence type="ECO:0000259" key="2">
    <source>
        <dbReference type="Pfam" id="PF00535"/>
    </source>
</evidence>
<organism evidence="3 4">
    <name type="scientific">Schaalia cardiffensis F0333</name>
    <dbReference type="NCBI Taxonomy" id="888050"/>
    <lineage>
        <taxon>Bacteria</taxon>
        <taxon>Bacillati</taxon>
        <taxon>Actinomycetota</taxon>
        <taxon>Actinomycetes</taxon>
        <taxon>Actinomycetales</taxon>
        <taxon>Actinomycetaceae</taxon>
        <taxon>Schaalia</taxon>
    </lineage>
</organism>
<dbReference type="PATRIC" id="fig|888050.3.peg.315"/>
<protein>
    <submittedName>
        <fullName evidence="3">Group 2 glycosyl transferase</fullName>
    </submittedName>
</protein>
<dbReference type="GO" id="GO:0016740">
    <property type="term" value="F:transferase activity"/>
    <property type="evidence" value="ECO:0007669"/>
    <property type="project" value="UniProtKB-KW"/>
</dbReference>
<sequence>MPDKSRNMLIVIPAWNEEKVLGPVLEEVKTAVQDFADILVVSDGSTDATASIAKAAGVAVLDLPLNLGVGGAMRAGYVYAVRKGYDYAVQLDADGQHDPHEIPGMLDALKETGADLMIGARFAGKGEYEAHGLRMLAMKFLSAVLSRICATRLTDTTSGFKLSNRAALSYFSKNYPAEYLGDTIEALVMAARDGLVVRQTAVEMRPRAGGTPSHGGFASAKFLMRAFLALGIAITRPKSGTKLEREVQA</sequence>
<dbReference type="STRING" id="888050.HMPREF9004_0322"/>
<dbReference type="EMBL" id="AQHZ01000005">
    <property type="protein sequence ID" value="ENO18987.1"/>
    <property type="molecule type" value="Genomic_DNA"/>
</dbReference>
<dbReference type="InterPro" id="IPR050256">
    <property type="entry name" value="Glycosyltransferase_2"/>
</dbReference>
<dbReference type="Pfam" id="PF00535">
    <property type="entry name" value="Glycos_transf_2"/>
    <property type="match status" value="1"/>
</dbReference>
<dbReference type="PANTHER" id="PTHR48090">
    <property type="entry name" value="UNDECAPRENYL-PHOSPHATE 4-DEOXY-4-FORMAMIDO-L-ARABINOSE TRANSFERASE-RELATED"/>
    <property type="match status" value="1"/>
</dbReference>
<dbReference type="PANTHER" id="PTHR48090:SF7">
    <property type="entry name" value="RFBJ PROTEIN"/>
    <property type="match status" value="1"/>
</dbReference>